<organism evidence="1 2">
    <name type="scientific">Paenibacillus motobuensis</name>
    <dbReference type="NCBI Taxonomy" id="295324"/>
    <lineage>
        <taxon>Bacteria</taxon>
        <taxon>Bacillati</taxon>
        <taxon>Bacillota</taxon>
        <taxon>Bacilli</taxon>
        <taxon>Bacillales</taxon>
        <taxon>Paenibacillaceae</taxon>
        <taxon>Paenibacillus</taxon>
    </lineage>
</organism>
<dbReference type="PANTHER" id="PTHR34822">
    <property type="entry name" value="GRPB DOMAIN PROTEIN (AFU_ORTHOLOGUE AFUA_1G01530)"/>
    <property type="match status" value="1"/>
</dbReference>
<keyword evidence="2" id="KW-1185">Reference proteome</keyword>
<dbReference type="InterPro" id="IPR007344">
    <property type="entry name" value="GrpB/CoaE"/>
</dbReference>
<name>A0ABN0YTC0_9BACL</name>
<evidence type="ECO:0000313" key="1">
    <source>
        <dbReference type="EMBL" id="GAA0409549.1"/>
    </source>
</evidence>
<dbReference type="EMBL" id="BAAACX010000026">
    <property type="protein sequence ID" value="GAA0409549.1"/>
    <property type="molecule type" value="Genomic_DNA"/>
</dbReference>
<comment type="caution">
    <text evidence="1">The sequence shown here is derived from an EMBL/GenBank/DDBJ whole genome shotgun (WGS) entry which is preliminary data.</text>
</comment>
<gene>
    <name evidence="1" type="ORF">GCM10008933_44610</name>
</gene>
<proteinExistence type="predicted"/>
<dbReference type="InterPro" id="IPR043519">
    <property type="entry name" value="NT_sf"/>
</dbReference>
<dbReference type="Proteomes" id="UP001500340">
    <property type="component" value="Unassembled WGS sequence"/>
</dbReference>
<evidence type="ECO:0000313" key="2">
    <source>
        <dbReference type="Proteomes" id="UP001500340"/>
    </source>
</evidence>
<dbReference type="PANTHER" id="PTHR34822:SF1">
    <property type="entry name" value="GRPB FAMILY PROTEIN"/>
    <property type="match status" value="1"/>
</dbReference>
<protein>
    <submittedName>
        <fullName evidence="1">GrpB family protein</fullName>
    </submittedName>
</protein>
<sequence>MIMRQDFSNVTDEQLAQLFPILLEQHNPEWKEYFLKEKDYLESIFGDVIVRISHVGSSAVDGLIAKPTVDILIEVKEDTDILSITETMLDAGYVVNTPESDIIMYLKGYTPKGFRGQAVHIHVRYRGDWGELYFRDYLNTHTEVAAEYVELKLILKDQYQHDRDGYTQAKGEFVKKYTDLARKEYGGRYQP</sequence>
<dbReference type="SUPFAM" id="SSF81301">
    <property type="entry name" value="Nucleotidyltransferase"/>
    <property type="match status" value="1"/>
</dbReference>
<accession>A0ABN0YTC0</accession>
<dbReference type="Gene3D" id="3.30.460.10">
    <property type="entry name" value="Beta Polymerase, domain 2"/>
    <property type="match status" value="1"/>
</dbReference>
<dbReference type="Pfam" id="PF04229">
    <property type="entry name" value="GrpB"/>
    <property type="match status" value="1"/>
</dbReference>
<reference evidence="1 2" key="1">
    <citation type="journal article" date="2019" name="Int. J. Syst. Evol. Microbiol.">
        <title>The Global Catalogue of Microorganisms (GCM) 10K type strain sequencing project: providing services to taxonomists for standard genome sequencing and annotation.</title>
        <authorList>
            <consortium name="The Broad Institute Genomics Platform"/>
            <consortium name="The Broad Institute Genome Sequencing Center for Infectious Disease"/>
            <person name="Wu L."/>
            <person name="Ma J."/>
        </authorList>
    </citation>
    <scope>NUCLEOTIDE SEQUENCE [LARGE SCALE GENOMIC DNA]</scope>
    <source>
        <strain evidence="1 2">JCM 12774</strain>
    </source>
</reference>